<dbReference type="PANTHER" id="PTHR30469:SF36">
    <property type="entry name" value="BLL3903 PROTEIN"/>
    <property type="match status" value="1"/>
</dbReference>
<dbReference type="GO" id="GO:0015562">
    <property type="term" value="F:efflux transmembrane transporter activity"/>
    <property type="evidence" value="ECO:0007669"/>
    <property type="project" value="TreeGrafter"/>
</dbReference>
<proteinExistence type="predicted"/>
<dbReference type="GO" id="GO:1990281">
    <property type="term" value="C:efflux pump complex"/>
    <property type="evidence" value="ECO:0007669"/>
    <property type="project" value="TreeGrafter"/>
</dbReference>
<evidence type="ECO:0008006" key="3">
    <source>
        <dbReference type="Google" id="ProtNLM"/>
    </source>
</evidence>
<dbReference type="Gene3D" id="2.40.420.20">
    <property type="match status" value="1"/>
</dbReference>
<dbReference type="EMBL" id="CP037899">
    <property type="protein sequence ID" value="QDQ41912.1"/>
    <property type="molecule type" value="Genomic_DNA"/>
</dbReference>
<reference evidence="2" key="1">
    <citation type="submission" date="2019-03" db="EMBL/GenBank/DDBJ databases">
        <title>Complete genome of Methylacidiphilum kamchatkense Kam1.</title>
        <authorList>
            <person name="Kruse T."/>
            <person name="Murarilal Ratnadevi C."/>
            <person name="Erikstad H.-A."/>
            <person name="Birkeland N.-K."/>
        </authorList>
    </citation>
    <scope>NUCLEOTIDE SEQUENCE [LARGE SCALE GENOMIC DNA]</scope>
    <source>
        <strain evidence="2">kam1</strain>
    </source>
</reference>
<organism evidence="1 2">
    <name type="scientific">Methylacidiphilum kamchatkense Kam1</name>
    <dbReference type="NCBI Taxonomy" id="1202785"/>
    <lineage>
        <taxon>Bacteria</taxon>
        <taxon>Pseudomonadati</taxon>
        <taxon>Verrucomicrobiota</taxon>
        <taxon>Methylacidiphilae</taxon>
        <taxon>Methylacidiphilales</taxon>
        <taxon>Methylacidiphilaceae</taxon>
        <taxon>Methylacidiphilum (ex Ratnadevi et al. 2023)</taxon>
    </lineage>
</organism>
<protein>
    <recommendedName>
        <fullName evidence="3">RND family efflux transporter MFP subunit</fullName>
    </recommendedName>
</protein>
<name>A0A516TKY8_9BACT</name>
<dbReference type="AlphaFoldDB" id="A0A516TKY8"/>
<accession>A0A516TKY8</accession>
<evidence type="ECO:0000313" key="2">
    <source>
        <dbReference type="Proteomes" id="UP000315925"/>
    </source>
</evidence>
<dbReference type="PANTHER" id="PTHR30469">
    <property type="entry name" value="MULTIDRUG RESISTANCE PROTEIN MDTA"/>
    <property type="match status" value="1"/>
</dbReference>
<dbReference type="KEGG" id="mkc:kam1_664"/>
<gene>
    <name evidence="1" type="ORF">kam1_664</name>
</gene>
<dbReference type="Proteomes" id="UP000315925">
    <property type="component" value="Chromosome"/>
</dbReference>
<evidence type="ECO:0000313" key="1">
    <source>
        <dbReference type="EMBL" id="QDQ41912.1"/>
    </source>
</evidence>
<sequence>MQRLLSMTYKPLLVENGQNNIKKINTTDCNALLLFIVPLPNKVSRIYLFFYFLFCSHGLVDFLFYPSLYGQVTENSTGTSAPEIVFEESLPRLDPSSPPQFIPGKGLFLGEITEKEMGIQIEAAVEKEIAPLYFGESQVYRASWEKTSEQSGQKEGFAYSTSFIDAKDSEKLNVGQRVLVKSKQGNSEATYEGKIFFIDKELIPVIGKAELILQIADPKQSLQAGDWINFETSLGLVATWVTVPESAVLYTASGCFSYLFLGHGRYLRKPVEVAFVSQGIAAIKKGIEKGQKVVTHGAKQLWLLELSLSQSGGPSTY</sequence>
<dbReference type="STRING" id="1202785.A946_04485"/>